<name>A0A2I0JIG1_PUNGR</name>
<keyword evidence="4" id="KW-1185">Reference proteome</keyword>
<sequence>MASCLATASNRPLICAVILVLVLMWPDLAAADFTQLVAALCSHSMEFDMTYARQHADALPRVWPLRARSRPSGSALAPSRGGLQPPLGHPQHGGGEVLQRRVRQAFSVWGLKSSGWFLRP</sequence>
<keyword evidence="2" id="KW-0732">Signal</keyword>
<comment type="caution">
    <text evidence="3">The sequence shown here is derived from an EMBL/GenBank/DDBJ whole genome shotgun (WGS) entry which is preliminary data.</text>
</comment>
<evidence type="ECO:0000313" key="4">
    <source>
        <dbReference type="Proteomes" id="UP000233551"/>
    </source>
</evidence>
<reference evidence="3 4" key="1">
    <citation type="submission" date="2017-11" db="EMBL/GenBank/DDBJ databases">
        <title>De-novo sequencing of pomegranate (Punica granatum L.) genome.</title>
        <authorList>
            <person name="Akparov Z."/>
            <person name="Amiraslanov A."/>
            <person name="Hajiyeva S."/>
            <person name="Abbasov M."/>
            <person name="Kaur K."/>
            <person name="Hamwieh A."/>
            <person name="Solovyev V."/>
            <person name="Salamov A."/>
            <person name="Braich B."/>
            <person name="Kosarev P."/>
            <person name="Mahmoud A."/>
            <person name="Hajiyev E."/>
            <person name="Babayeva S."/>
            <person name="Izzatullayeva V."/>
            <person name="Mammadov A."/>
            <person name="Mammadov A."/>
            <person name="Sharifova S."/>
            <person name="Ojaghi J."/>
            <person name="Eynullazada K."/>
            <person name="Bayramov B."/>
            <person name="Abdulazimova A."/>
            <person name="Shahmuradov I."/>
        </authorList>
    </citation>
    <scope>NUCLEOTIDE SEQUENCE [LARGE SCALE GENOMIC DNA]</scope>
    <source>
        <strain evidence="4">cv. AG2017</strain>
        <tissue evidence="3">Leaf</tissue>
    </source>
</reference>
<evidence type="ECO:0000313" key="3">
    <source>
        <dbReference type="EMBL" id="PKI55700.1"/>
    </source>
</evidence>
<dbReference type="AlphaFoldDB" id="A0A2I0JIG1"/>
<dbReference type="EMBL" id="PGOL01001681">
    <property type="protein sequence ID" value="PKI55700.1"/>
    <property type="molecule type" value="Genomic_DNA"/>
</dbReference>
<accession>A0A2I0JIG1</accession>
<feature type="compositionally biased region" description="Low complexity" evidence="1">
    <location>
        <begin position="81"/>
        <end position="90"/>
    </location>
</feature>
<organism evidence="3 4">
    <name type="scientific">Punica granatum</name>
    <name type="common">Pomegranate</name>
    <dbReference type="NCBI Taxonomy" id="22663"/>
    <lineage>
        <taxon>Eukaryota</taxon>
        <taxon>Viridiplantae</taxon>
        <taxon>Streptophyta</taxon>
        <taxon>Embryophyta</taxon>
        <taxon>Tracheophyta</taxon>
        <taxon>Spermatophyta</taxon>
        <taxon>Magnoliopsida</taxon>
        <taxon>eudicotyledons</taxon>
        <taxon>Gunneridae</taxon>
        <taxon>Pentapetalae</taxon>
        <taxon>rosids</taxon>
        <taxon>malvids</taxon>
        <taxon>Myrtales</taxon>
        <taxon>Lythraceae</taxon>
        <taxon>Punica</taxon>
    </lineage>
</organism>
<feature type="region of interest" description="Disordered" evidence="1">
    <location>
        <begin position="69"/>
        <end position="94"/>
    </location>
</feature>
<proteinExistence type="predicted"/>
<protein>
    <submittedName>
        <fullName evidence="3">Uncharacterized protein</fullName>
    </submittedName>
</protein>
<evidence type="ECO:0000256" key="2">
    <source>
        <dbReference type="SAM" id="SignalP"/>
    </source>
</evidence>
<dbReference type="Proteomes" id="UP000233551">
    <property type="component" value="Unassembled WGS sequence"/>
</dbReference>
<gene>
    <name evidence="3" type="ORF">CRG98_023916</name>
</gene>
<feature type="chain" id="PRO_5014137573" evidence="2">
    <location>
        <begin position="31"/>
        <end position="120"/>
    </location>
</feature>
<feature type="signal peptide" evidence="2">
    <location>
        <begin position="1"/>
        <end position="30"/>
    </location>
</feature>
<evidence type="ECO:0000256" key="1">
    <source>
        <dbReference type="SAM" id="MobiDB-lite"/>
    </source>
</evidence>